<dbReference type="PANTHER" id="PTHR35317:SF28">
    <property type="entry name" value="ZINC FINGER, CCHC-TYPE, RIBONUCLEASE H-LIKE DOMAIN, GAG-PRE-INTEGRASE DOMAIN PROTEIN-RELATED"/>
    <property type="match status" value="1"/>
</dbReference>
<evidence type="ECO:0000313" key="1">
    <source>
        <dbReference type="EMBL" id="CAI9778670.1"/>
    </source>
</evidence>
<dbReference type="AlphaFoldDB" id="A0AAD1ZZD9"/>
<evidence type="ECO:0000313" key="2">
    <source>
        <dbReference type="Proteomes" id="UP000834106"/>
    </source>
</evidence>
<accession>A0AAD1ZZD9</accession>
<name>A0AAD1ZZD9_9LAMI</name>
<reference evidence="1" key="1">
    <citation type="submission" date="2023-05" db="EMBL/GenBank/DDBJ databases">
        <authorList>
            <person name="Huff M."/>
        </authorList>
    </citation>
    <scope>NUCLEOTIDE SEQUENCE</scope>
</reference>
<organism evidence="1 2">
    <name type="scientific">Fraxinus pennsylvanica</name>
    <dbReference type="NCBI Taxonomy" id="56036"/>
    <lineage>
        <taxon>Eukaryota</taxon>
        <taxon>Viridiplantae</taxon>
        <taxon>Streptophyta</taxon>
        <taxon>Embryophyta</taxon>
        <taxon>Tracheophyta</taxon>
        <taxon>Spermatophyta</taxon>
        <taxon>Magnoliopsida</taxon>
        <taxon>eudicotyledons</taxon>
        <taxon>Gunneridae</taxon>
        <taxon>Pentapetalae</taxon>
        <taxon>asterids</taxon>
        <taxon>lamiids</taxon>
        <taxon>Lamiales</taxon>
        <taxon>Oleaceae</taxon>
        <taxon>Oleeae</taxon>
        <taxon>Fraxinus</taxon>
    </lineage>
</organism>
<evidence type="ECO:0008006" key="3">
    <source>
        <dbReference type="Google" id="ProtNLM"/>
    </source>
</evidence>
<keyword evidence="2" id="KW-1185">Reference proteome</keyword>
<dbReference type="Pfam" id="PF14223">
    <property type="entry name" value="Retrotran_gag_2"/>
    <property type="match status" value="1"/>
</dbReference>
<dbReference type="PANTHER" id="PTHR35317">
    <property type="entry name" value="OS04G0629600 PROTEIN"/>
    <property type="match status" value="1"/>
</dbReference>
<dbReference type="EMBL" id="OU503051">
    <property type="protein sequence ID" value="CAI9778670.1"/>
    <property type="molecule type" value="Genomic_DNA"/>
</dbReference>
<proteinExistence type="predicted"/>
<dbReference type="Proteomes" id="UP000834106">
    <property type="component" value="Chromosome 16"/>
</dbReference>
<sequence length="231" mass="26627">MGFSVNNSGVVYCCSYCFDITISSSLPVLPYLDGDNYAYCKVRIIAFLKALDERIWICVQNGWTPPTKMVVSVIIPTDISLWTKTNFDEYNWNSKGLHALFMAVSPKEFRRVFICEIAKKVWDILEITHEGTKIVKNSKLQILTSRFEEFRMNDDERFDEYYAKLNDIVNSSFSLGEKILESKIVCKVLRSLPEKFRPKVTAIEESKDLNSVKVEKLVGSLQIYEYHLSTA</sequence>
<gene>
    <name evidence="1" type="ORF">FPE_LOCUS26100</name>
</gene>
<protein>
    <recommendedName>
        <fullName evidence="3">UBN2 domain-containing protein</fullName>
    </recommendedName>
</protein>